<keyword evidence="3" id="KW-1185">Reference proteome</keyword>
<dbReference type="Gene3D" id="1.10.1220.10">
    <property type="entry name" value="Met repressor-like"/>
    <property type="match status" value="1"/>
</dbReference>
<dbReference type="InterPro" id="IPR013321">
    <property type="entry name" value="Arc_rbn_hlx_hlx"/>
</dbReference>
<evidence type="ECO:0000313" key="2">
    <source>
        <dbReference type="EMBL" id="NEM90902.1"/>
    </source>
</evidence>
<protein>
    <submittedName>
        <fullName evidence="2">Uncharacterized protein</fullName>
    </submittedName>
</protein>
<accession>A0A7C9TQT3</accession>
<dbReference type="GO" id="GO:0006355">
    <property type="term" value="P:regulation of DNA-templated transcription"/>
    <property type="evidence" value="ECO:0007669"/>
    <property type="project" value="InterPro"/>
</dbReference>
<comment type="caution">
    <text evidence="2">The sequence shown here is derived from an EMBL/GenBank/DDBJ whole genome shotgun (WGS) entry which is preliminary data.</text>
</comment>
<dbReference type="InterPro" id="IPR010985">
    <property type="entry name" value="Ribbon_hlx_hlx"/>
</dbReference>
<dbReference type="AlphaFoldDB" id="A0A7C9TQT3"/>
<dbReference type="RefSeq" id="WP_163472504.1">
    <property type="nucleotide sequence ID" value="NZ_JAAGWZ010000001.1"/>
</dbReference>
<proteinExistence type="predicted"/>
<dbReference type="EMBL" id="JAAGWZ010000001">
    <property type="protein sequence ID" value="NEM90902.1"/>
    <property type="molecule type" value="Genomic_DNA"/>
</dbReference>
<feature type="compositionally biased region" description="Basic and acidic residues" evidence="1">
    <location>
        <begin position="98"/>
        <end position="108"/>
    </location>
</feature>
<gene>
    <name evidence="2" type="ORF">G3T37_05985</name>
</gene>
<evidence type="ECO:0000313" key="3">
    <source>
        <dbReference type="Proteomes" id="UP000479756"/>
    </source>
</evidence>
<dbReference type="SUPFAM" id="SSF47598">
    <property type="entry name" value="Ribbon-helix-helix"/>
    <property type="match status" value="1"/>
</dbReference>
<name>A0A7C9TQT3_9MICO</name>
<feature type="region of interest" description="Disordered" evidence="1">
    <location>
        <begin position="85"/>
        <end position="108"/>
    </location>
</feature>
<sequence length="108" mass="11721">MTDASLAGTFPVTSQMRTLAVRITEDLRAQLDVIAQLNDRSVTEEIRLALEAWIVTSKSDPKVLARAETVRAEIEREAKTKQSAIEAIFGGKAPSGATRDRTKPPADA</sequence>
<organism evidence="2 3">
    <name type="scientific">Galbitalea soli</name>
    <dbReference type="NCBI Taxonomy" id="1268042"/>
    <lineage>
        <taxon>Bacteria</taxon>
        <taxon>Bacillati</taxon>
        <taxon>Actinomycetota</taxon>
        <taxon>Actinomycetes</taxon>
        <taxon>Micrococcales</taxon>
        <taxon>Microbacteriaceae</taxon>
        <taxon>Galbitalea</taxon>
    </lineage>
</organism>
<evidence type="ECO:0000256" key="1">
    <source>
        <dbReference type="SAM" id="MobiDB-lite"/>
    </source>
</evidence>
<dbReference type="Proteomes" id="UP000479756">
    <property type="component" value="Unassembled WGS sequence"/>
</dbReference>
<reference evidence="2 3" key="1">
    <citation type="journal article" date="2014" name="Int. J. Syst. Evol. Microbiol.">
        <title>Description of Galbitalea soli gen. nov., sp. nov., and Frondihabitans sucicola sp. nov.</title>
        <authorList>
            <person name="Kim S.J."/>
            <person name="Lim J.M."/>
            <person name="Ahn J.H."/>
            <person name="Weon H.Y."/>
            <person name="Hamada M."/>
            <person name="Suzuki K."/>
            <person name="Ahn T.Y."/>
            <person name="Kwon S.W."/>
        </authorList>
    </citation>
    <scope>NUCLEOTIDE SEQUENCE [LARGE SCALE GENOMIC DNA]</scope>
    <source>
        <strain evidence="2 3">NBRC 108727</strain>
    </source>
</reference>